<accession>A0A6C0AGI7</accession>
<dbReference type="InterPro" id="IPR021838">
    <property type="entry name" value="DUF3431"/>
</dbReference>
<dbReference type="PANTHER" id="PTHR37490">
    <property type="entry name" value="EXPRESSED PROTEIN"/>
    <property type="match status" value="1"/>
</dbReference>
<protein>
    <submittedName>
        <fullName evidence="1">Uncharacterized protein</fullName>
    </submittedName>
</protein>
<dbReference type="AlphaFoldDB" id="A0A6C0AGI7"/>
<reference evidence="1" key="1">
    <citation type="journal article" date="2020" name="Nature">
        <title>Giant virus diversity and host interactions through global metagenomics.</title>
        <authorList>
            <person name="Schulz F."/>
            <person name="Roux S."/>
            <person name="Paez-Espino D."/>
            <person name="Jungbluth S."/>
            <person name="Walsh D.A."/>
            <person name="Denef V.J."/>
            <person name="McMahon K.D."/>
            <person name="Konstantinidis K.T."/>
            <person name="Eloe-Fadrosh E.A."/>
            <person name="Kyrpides N.C."/>
            <person name="Woyke T."/>
        </authorList>
    </citation>
    <scope>NUCLEOTIDE SEQUENCE</scope>
    <source>
        <strain evidence="1">GVMAG-S-1024976-23</strain>
    </source>
</reference>
<dbReference type="PANTHER" id="PTHR37490:SF2">
    <property type="match status" value="1"/>
</dbReference>
<organism evidence="1">
    <name type="scientific">viral metagenome</name>
    <dbReference type="NCBI Taxonomy" id="1070528"/>
    <lineage>
        <taxon>unclassified sequences</taxon>
        <taxon>metagenomes</taxon>
        <taxon>organismal metagenomes</taxon>
    </lineage>
</organism>
<proteinExistence type="predicted"/>
<dbReference type="Pfam" id="PF11913">
    <property type="entry name" value="DUF3431"/>
    <property type="match status" value="1"/>
</dbReference>
<evidence type="ECO:0000313" key="1">
    <source>
        <dbReference type="EMBL" id="QHS78573.1"/>
    </source>
</evidence>
<sequence length="424" mass="50176">MNSSKCENVMIVSRYKENIDWINDLFENNCLIDKCIIINKSDENININSKKIEIIKSNNVGREGESYLTYIINNYENLPNNIWFVQADPFDHSPDFMNLMENTTINKYIHKNFQCLTYRYNEFIPPQNIEFDHRFYIDNNRIIQYYIDSRTQQTLEQHEFFDFFHSQKVEELRQKTPMPYGNYLHFMCGTSNIPVPKNIIPYCWSSIFFVKKESIYLNKKSCYIKLREILLKDDDQGGLQGFVLERLWNYILTHNSYDSLEELNKVNWKYSNFCALWNKNSNLVLFYTKSHEIHPLIKKPEYDANYAMIYYNNIEKKYEVKDGIYYIFESDSGMFCLNLQTAKTLLSMKIETANLFGPISSFGNILSNLFKPQTKSVSFVDSPVQCVSKIDNKFNNSDKLLDKKGALALKKNLLSHDSNKYQNH</sequence>
<name>A0A6C0AGI7_9ZZZZ</name>
<dbReference type="EMBL" id="MN740601">
    <property type="protein sequence ID" value="QHS78573.1"/>
    <property type="molecule type" value="Genomic_DNA"/>
</dbReference>